<keyword evidence="2" id="KW-0067">ATP-binding</keyword>
<dbReference type="InterPro" id="IPR017534">
    <property type="entry name" value="GNAT-acetyltransferase"/>
</dbReference>
<evidence type="ECO:0000256" key="1">
    <source>
        <dbReference type="ARBA" id="ARBA00023211"/>
    </source>
</evidence>
<dbReference type="GO" id="GO:0046872">
    <property type="term" value="F:metal ion binding"/>
    <property type="evidence" value="ECO:0007669"/>
    <property type="project" value="InterPro"/>
</dbReference>
<dbReference type="Pfam" id="PF08443">
    <property type="entry name" value="RimK"/>
    <property type="match status" value="1"/>
</dbReference>
<dbReference type="PROSITE" id="PS50975">
    <property type="entry name" value="ATP_GRASP"/>
    <property type="match status" value="1"/>
</dbReference>
<protein>
    <submittedName>
        <fullName evidence="6">GNAT-family acetyltransferase (TIGR03103 family)</fullName>
    </submittedName>
</protein>
<dbReference type="Proteomes" id="UP000268033">
    <property type="component" value="Unassembled WGS sequence"/>
</dbReference>
<dbReference type="GO" id="GO:0005737">
    <property type="term" value="C:cytoplasm"/>
    <property type="evidence" value="ECO:0007669"/>
    <property type="project" value="TreeGrafter"/>
</dbReference>
<dbReference type="InterPro" id="IPR013651">
    <property type="entry name" value="ATP-grasp_RimK-type"/>
</dbReference>
<proteinExistence type="predicted"/>
<dbReference type="RefSeq" id="WP_123421414.1">
    <property type="nucleotide sequence ID" value="NZ_RJUL01000004.1"/>
</dbReference>
<dbReference type="NCBIfam" id="TIGR03103">
    <property type="entry name" value="trio_acet_GNAT"/>
    <property type="match status" value="1"/>
</dbReference>
<feature type="domain" description="N-acetyltransferase" evidence="5">
    <location>
        <begin position="111"/>
        <end position="261"/>
    </location>
</feature>
<dbReference type="PANTHER" id="PTHR21621:SF0">
    <property type="entry name" value="BETA-CITRYLGLUTAMATE SYNTHASE B-RELATED"/>
    <property type="match status" value="1"/>
</dbReference>
<dbReference type="EMBL" id="RJUL01000004">
    <property type="protein sequence ID" value="ROQ27617.1"/>
    <property type="molecule type" value="Genomic_DNA"/>
</dbReference>
<keyword evidence="7" id="KW-1185">Reference proteome</keyword>
<reference evidence="6 7" key="1">
    <citation type="submission" date="2018-11" db="EMBL/GenBank/DDBJ databases">
        <title>Genomic Encyclopedia of Type Strains, Phase IV (KMG-IV): sequencing the most valuable type-strain genomes for metagenomic binning, comparative biology and taxonomic classification.</title>
        <authorList>
            <person name="Goeker M."/>
        </authorList>
    </citation>
    <scope>NUCLEOTIDE SEQUENCE [LARGE SCALE GENOMIC DNA]</scope>
    <source>
        <strain evidence="6 7">DSM 21945</strain>
    </source>
</reference>
<gene>
    <name evidence="6" type="ORF">EDC28_104270</name>
</gene>
<keyword evidence="2" id="KW-0547">Nucleotide-binding</keyword>
<dbReference type="GO" id="GO:0009432">
    <property type="term" value="P:SOS response"/>
    <property type="evidence" value="ECO:0007669"/>
    <property type="project" value="TreeGrafter"/>
</dbReference>
<dbReference type="GO" id="GO:0016747">
    <property type="term" value="F:acyltransferase activity, transferring groups other than amino-acyl groups"/>
    <property type="evidence" value="ECO:0007669"/>
    <property type="project" value="InterPro"/>
</dbReference>
<feature type="region of interest" description="Disordered" evidence="3">
    <location>
        <begin position="1"/>
        <end position="27"/>
    </location>
</feature>
<dbReference type="AlphaFoldDB" id="A0A3N1PKY6"/>
<comment type="caution">
    <text evidence="6">The sequence shown here is derived from an EMBL/GenBank/DDBJ whole genome shotgun (WGS) entry which is preliminary data.</text>
</comment>
<dbReference type="STRING" id="584787.GCA_001247655_01135"/>
<evidence type="ECO:0000256" key="3">
    <source>
        <dbReference type="SAM" id="MobiDB-lite"/>
    </source>
</evidence>
<evidence type="ECO:0000313" key="7">
    <source>
        <dbReference type="Proteomes" id="UP000268033"/>
    </source>
</evidence>
<dbReference type="SUPFAM" id="SSF56059">
    <property type="entry name" value="Glutathione synthetase ATP-binding domain-like"/>
    <property type="match status" value="1"/>
</dbReference>
<evidence type="ECO:0000259" key="4">
    <source>
        <dbReference type="PROSITE" id="PS50975"/>
    </source>
</evidence>
<dbReference type="InterPro" id="IPR000182">
    <property type="entry name" value="GNAT_dom"/>
</dbReference>
<organism evidence="6 7">
    <name type="scientific">Gallaecimonas pentaromativorans</name>
    <dbReference type="NCBI Taxonomy" id="584787"/>
    <lineage>
        <taxon>Bacteria</taxon>
        <taxon>Pseudomonadati</taxon>
        <taxon>Pseudomonadota</taxon>
        <taxon>Gammaproteobacteria</taxon>
        <taxon>Enterobacterales</taxon>
        <taxon>Gallaecimonadaceae</taxon>
        <taxon>Gallaecimonas</taxon>
    </lineage>
</organism>
<evidence type="ECO:0000313" key="6">
    <source>
        <dbReference type="EMBL" id="ROQ27617.1"/>
    </source>
</evidence>
<sequence>MTYDSQRNTQHRLQRTRTPGYLHHGPDNGKSDVVIDCGWGRLLLSHTFSSPSALAQALLQEGEDKRDIALYVRDPHKVLAKAPQQLFLDPSDTLRLWLSDYRPKATPIGGIRIRRAQDKADASAINRLYRQHSLKVIPDTLPAEARLSQGHLLLLAEDASDGTVIGTVTGLNYRELADDPDRGSSLWCLAVDRDAARPGVGEALVRFLAEKFQAKGAAFMDLSVMHDNSAAIGLYESLGFRPLQSFAIKTRSAFNQKLFMGPQDFSGLNPYARIIVDEAVARGIDVTVTDAARGLFTLHHGGKDVQCFESLTSQTHALAMLRCQDKSLTHQCLRRAGLKTPPYRLSDGSQADKAFLHQQQRIVVKPLDGEQGKGISIDVRQGDELEAAIALAKHHGDQVLLEALMPGNDVRILVIGNKVVAGARREPPFVVGDGRLSIGELIAKQSRRREAATGGESRIPVDDETIRTLKAQKVDLDTVLEAGKSLAVRRTANLHTGGRLVDVTGQLHPHLVDVALKAAKALDIAVVGMDLLVPDVTQSEYVIIEANERAGLANHEPHPTAQRFIDHLFPLSCQYKEP</sequence>
<dbReference type="PANTHER" id="PTHR21621">
    <property type="entry name" value="RIBOSOMAL PROTEIN S6 MODIFICATION PROTEIN"/>
    <property type="match status" value="1"/>
</dbReference>
<keyword evidence="1" id="KW-0464">Manganese</keyword>
<dbReference type="InterPro" id="IPR011761">
    <property type="entry name" value="ATP-grasp"/>
</dbReference>
<feature type="domain" description="ATP-grasp" evidence="4">
    <location>
        <begin position="330"/>
        <end position="573"/>
    </location>
</feature>
<evidence type="ECO:0000259" key="5">
    <source>
        <dbReference type="PROSITE" id="PS51186"/>
    </source>
</evidence>
<dbReference type="CDD" id="cd04301">
    <property type="entry name" value="NAT_SF"/>
    <property type="match status" value="1"/>
</dbReference>
<evidence type="ECO:0000256" key="2">
    <source>
        <dbReference type="PROSITE-ProRule" id="PRU00409"/>
    </source>
</evidence>
<name>A0A3N1PKY6_9GAMM</name>
<dbReference type="PROSITE" id="PS51186">
    <property type="entry name" value="GNAT"/>
    <property type="match status" value="1"/>
</dbReference>
<accession>A0A3N1PKY6</accession>
<dbReference type="Pfam" id="PF00583">
    <property type="entry name" value="Acetyltransf_1"/>
    <property type="match status" value="1"/>
</dbReference>
<dbReference type="GO" id="GO:0005524">
    <property type="term" value="F:ATP binding"/>
    <property type="evidence" value="ECO:0007669"/>
    <property type="project" value="UniProtKB-UniRule"/>
</dbReference>
<dbReference type="SUPFAM" id="SSF55729">
    <property type="entry name" value="Acyl-CoA N-acyltransferases (Nat)"/>
    <property type="match status" value="1"/>
</dbReference>
<dbReference type="GO" id="GO:0018169">
    <property type="term" value="F:ribosomal S6-glutamic acid ligase activity"/>
    <property type="evidence" value="ECO:0007669"/>
    <property type="project" value="TreeGrafter"/>
</dbReference>
<dbReference type="InterPro" id="IPR016181">
    <property type="entry name" value="Acyl_CoA_acyltransferase"/>
</dbReference>
<dbReference type="Gene3D" id="3.40.630.30">
    <property type="match status" value="1"/>
</dbReference>
<dbReference type="Gene3D" id="3.30.470.20">
    <property type="entry name" value="ATP-grasp fold, B domain"/>
    <property type="match status" value="2"/>
</dbReference>
<keyword evidence="6" id="KW-0808">Transferase</keyword>